<reference evidence="1" key="1">
    <citation type="submission" date="2021-01" db="EMBL/GenBank/DDBJ databases">
        <title>Whole genome shotgun sequence of Rhizocola hellebori NBRC 109834.</title>
        <authorList>
            <person name="Komaki H."/>
            <person name="Tamura T."/>
        </authorList>
    </citation>
    <scope>NUCLEOTIDE SEQUENCE</scope>
    <source>
        <strain evidence="1">NBRC 109834</strain>
    </source>
</reference>
<evidence type="ECO:0000313" key="1">
    <source>
        <dbReference type="EMBL" id="GIH03165.1"/>
    </source>
</evidence>
<keyword evidence="2" id="KW-1185">Reference proteome</keyword>
<dbReference type="Proteomes" id="UP000612899">
    <property type="component" value="Unassembled WGS sequence"/>
</dbReference>
<protein>
    <submittedName>
        <fullName evidence="1">Uncharacterized protein</fullName>
    </submittedName>
</protein>
<proteinExistence type="predicted"/>
<dbReference type="EMBL" id="BONY01000006">
    <property type="protein sequence ID" value="GIH03165.1"/>
    <property type="molecule type" value="Genomic_DNA"/>
</dbReference>
<gene>
    <name evidence="1" type="ORF">Rhe02_12320</name>
</gene>
<comment type="caution">
    <text evidence="1">The sequence shown here is derived from an EMBL/GenBank/DDBJ whole genome shotgun (WGS) entry which is preliminary data.</text>
</comment>
<organism evidence="1 2">
    <name type="scientific">Rhizocola hellebori</name>
    <dbReference type="NCBI Taxonomy" id="1392758"/>
    <lineage>
        <taxon>Bacteria</taxon>
        <taxon>Bacillati</taxon>
        <taxon>Actinomycetota</taxon>
        <taxon>Actinomycetes</taxon>
        <taxon>Micromonosporales</taxon>
        <taxon>Micromonosporaceae</taxon>
        <taxon>Rhizocola</taxon>
    </lineage>
</organism>
<name>A0A8J3Q3G5_9ACTN</name>
<dbReference type="AlphaFoldDB" id="A0A8J3Q3G5"/>
<evidence type="ECO:0000313" key="2">
    <source>
        <dbReference type="Proteomes" id="UP000612899"/>
    </source>
</evidence>
<sequence length="133" mass="14435">MNLERTHDVLVKVAEFLRKLPDDQVDALLSGEARLELIPKGHRVAAPAGAKKPAALDISAEQVNADLKALNDRAAATKYLKDLKLAKAPLAELAKQLDVACASKDTAAIIMERIVEQKVGRRLSSDAIFARKQ</sequence>
<dbReference type="RefSeq" id="WP_203907091.1">
    <property type="nucleotide sequence ID" value="NZ_BONY01000006.1"/>
</dbReference>
<accession>A0A8J3Q3G5</accession>